<gene>
    <name evidence="1" type="ORF">GCM10025862_20740</name>
</gene>
<organism evidence="1 2">
    <name type="scientific">Arsenicicoccus piscis</name>
    <dbReference type="NCBI Taxonomy" id="673954"/>
    <lineage>
        <taxon>Bacteria</taxon>
        <taxon>Bacillati</taxon>
        <taxon>Actinomycetota</taxon>
        <taxon>Actinomycetes</taxon>
        <taxon>Micrococcales</taxon>
        <taxon>Intrasporangiaceae</taxon>
        <taxon>Arsenicicoccus</taxon>
    </lineage>
</organism>
<accession>A0ABQ6HNL2</accession>
<dbReference type="EMBL" id="BSUJ01000001">
    <property type="protein sequence ID" value="GMA20053.1"/>
    <property type="molecule type" value="Genomic_DNA"/>
</dbReference>
<comment type="caution">
    <text evidence="1">The sequence shown here is derived from an EMBL/GenBank/DDBJ whole genome shotgun (WGS) entry which is preliminary data.</text>
</comment>
<keyword evidence="2" id="KW-1185">Reference proteome</keyword>
<evidence type="ECO:0000313" key="2">
    <source>
        <dbReference type="Proteomes" id="UP001157109"/>
    </source>
</evidence>
<name>A0ABQ6HNL2_9MICO</name>
<dbReference type="Proteomes" id="UP001157109">
    <property type="component" value="Unassembled WGS sequence"/>
</dbReference>
<evidence type="ECO:0000313" key="1">
    <source>
        <dbReference type="EMBL" id="GMA20053.1"/>
    </source>
</evidence>
<protein>
    <submittedName>
        <fullName evidence="1">Uncharacterized protein</fullName>
    </submittedName>
</protein>
<sequence length="87" mass="8654">MRKTCIVGWAGVGAGLRAGRVGVGEEVRVAAADVAVERVVGCAVAVDAVVVAVVGAEGGVGDPVHAVNVSKQAVTQSAATRPHRAKR</sequence>
<proteinExistence type="predicted"/>
<reference evidence="2" key="1">
    <citation type="journal article" date="2019" name="Int. J. Syst. Evol. Microbiol.">
        <title>The Global Catalogue of Microorganisms (GCM) 10K type strain sequencing project: providing services to taxonomists for standard genome sequencing and annotation.</title>
        <authorList>
            <consortium name="The Broad Institute Genomics Platform"/>
            <consortium name="The Broad Institute Genome Sequencing Center for Infectious Disease"/>
            <person name="Wu L."/>
            <person name="Ma J."/>
        </authorList>
    </citation>
    <scope>NUCLEOTIDE SEQUENCE [LARGE SCALE GENOMIC DNA]</scope>
    <source>
        <strain evidence="2">NBRC 105830</strain>
    </source>
</reference>